<comment type="caution">
    <text evidence="6">The sequence shown here is derived from an EMBL/GenBank/DDBJ whole genome shotgun (WGS) entry which is preliminary data.</text>
</comment>
<dbReference type="PROSITE" id="PS50930">
    <property type="entry name" value="HTH_LYTTR"/>
    <property type="match status" value="1"/>
</dbReference>
<dbReference type="InterPro" id="IPR007492">
    <property type="entry name" value="LytTR_DNA-bd_dom"/>
</dbReference>
<dbReference type="Pfam" id="PF04397">
    <property type="entry name" value="LytTR"/>
    <property type="match status" value="1"/>
</dbReference>
<reference evidence="6 7" key="1">
    <citation type="submission" date="2021-03" db="EMBL/GenBank/DDBJ databases">
        <title>Genomic Encyclopedia of Type Strains, Phase IV (KMG-IV): sequencing the most valuable type-strain genomes for metagenomic binning, comparative biology and taxonomic classification.</title>
        <authorList>
            <person name="Goeker M."/>
        </authorList>
    </citation>
    <scope>NUCLEOTIDE SEQUENCE [LARGE SCALE GENOMIC DNA]</scope>
    <source>
        <strain evidence="6 7">DSM 1289</strain>
    </source>
</reference>
<keyword evidence="6" id="KW-0238">DNA-binding</keyword>
<dbReference type="Pfam" id="PF00072">
    <property type="entry name" value="Response_reg"/>
    <property type="match status" value="1"/>
</dbReference>
<evidence type="ECO:0000256" key="1">
    <source>
        <dbReference type="ARBA" id="ARBA00018672"/>
    </source>
</evidence>
<dbReference type="Gene3D" id="2.40.50.1020">
    <property type="entry name" value="LytTr DNA-binding domain"/>
    <property type="match status" value="1"/>
</dbReference>
<keyword evidence="7" id="KW-1185">Reference proteome</keyword>
<evidence type="ECO:0000313" key="6">
    <source>
        <dbReference type="EMBL" id="MBP1856091.1"/>
    </source>
</evidence>
<accession>A0ABS4EDR8</accession>
<evidence type="ECO:0000313" key="7">
    <source>
        <dbReference type="Proteomes" id="UP000767291"/>
    </source>
</evidence>
<dbReference type="PANTHER" id="PTHR37299:SF1">
    <property type="entry name" value="STAGE 0 SPORULATION PROTEIN A HOMOLOG"/>
    <property type="match status" value="1"/>
</dbReference>
<evidence type="ECO:0000259" key="4">
    <source>
        <dbReference type="PROSITE" id="PS50110"/>
    </source>
</evidence>
<feature type="modified residue" description="4-aspartylphosphate" evidence="3">
    <location>
        <position position="69"/>
    </location>
</feature>
<dbReference type="GO" id="GO:0003677">
    <property type="term" value="F:DNA binding"/>
    <property type="evidence" value="ECO:0007669"/>
    <property type="project" value="UniProtKB-KW"/>
</dbReference>
<dbReference type="InterPro" id="IPR046947">
    <property type="entry name" value="LytR-like"/>
</dbReference>
<dbReference type="Proteomes" id="UP000767291">
    <property type="component" value="Unassembled WGS sequence"/>
</dbReference>
<comment type="function">
    <text evidence="2">May play the central regulatory role in sporulation. It may be an element of the effector pathway responsible for the activation of sporulation genes in response to nutritional stress. Spo0A may act in concert with spo0H (a sigma factor) to control the expression of some genes that are critical to the sporulation process.</text>
</comment>
<dbReference type="RefSeq" id="WP_209457442.1">
    <property type="nucleotide sequence ID" value="NZ_BAAACS010000016.1"/>
</dbReference>
<dbReference type="SUPFAM" id="SSF52172">
    <property type="entry name" value="CheY-like"/>
    <property type="match status" value="1"/>
</dbReference>
<name>A0ABS4EDR8_9FIRM</name>
<dbReference type="InterPro" id="IPR011006">
    <property type="entry name" value="CheY-like_superfamily"/>
</dbReference>
<evidence type="ECO:0000256" key="2">
    <source>
        <dbReference type="ARBA" id="ARBA00024867"/>
    </source>
</evidence>
<feature type="domain" description="Response regulatory" evidence="4">
    <location>
        <begin position="12"/>
        <end position="133"/>
    </location>
</feature>
<dbReference type="Gene3D" id="3.40.50.2300">
    <property type="match status" value="1"/>
</dbReference>
<dbReference type="SMART" id="SM00448">
    <property type="entry name" value="REC"/>
    <property type="match status" value="1"/>
</dbReference>
<gene>
    <name evidence="6" type="ORF">J2Z43_002493</name>
</gene>
<dbReference type="EMBL" id="JAGGJX010000006">
    <property type="protein sequence ID" value="MBP1856091.1"/>
    <property type="molecule type" value="Genomic_DNA"/>
</dbReference>
<feature type="domain" description="HTH LytTR-type" evidence="5">
    <location>
        <begin position="144"/>
        <end position="243"/>
    </location>
</feature>
<evidence type="ECO:0000259" key="5">
    <source>
        <dbReference type="PROSITE" id="PS50930"/>
    </source>
</evidence>
<dbReference type="SMART" id="SM00850">
    <property type="entry name" value="LytTR"/>
    <property type="match status" value="1"/>
</dbReference>
<protein>
    <recommendedName>
        <fullName evidence="1">Stage 0 sporulation protein A homolog</fullName>
    </recommendedName>
</protein>
<organism evidence="6 7">
    <name type="scientific">Metaclostridioides mangenotii</name>
    <dbReference type="NCBI Taxonomy" id="1540"/>
    <lineage>
        <taxon>Bacteria</taxon>
        <taxon>Bacillati</taxon>
        <taxon>Bacillota</taxon>
        <taxon>Clostridia</taxon>
        <taxon>Peptostreptococcales</taxon>
        <taxon>Peptostreptococcaceae</taxon>
        <taxon>Metaclostridioides</taxon>
    </lineage>
</organism>
<proteinExistence type="predicted"/>
<keyword evidence="3" id="KW-0597">Phosphoprotein</keyword>
<dbReference type="PANTHER" id="PTHR37299">
    <property type="entry name" value="TRANSCRIPTIONAL REGULATOR-RELATED"/>
    <property type="match status" value="1"/>
</dbReference>
<dbReference type="InterPro" id="IPR001789">
    <property type="entry name" value="Sig_transdc_resp-reg_receiver"/>
</dbReference>
<dbReference type="PROSITE" id="PS50110">
    <property type="entry name" value="RESPONSE_REGULATORY"/>
    <property type="match status" value="1"/>
</dbReference>
<evidence type="ECO:0000256" key="3">
    <source>
        <dbReference type="PROSITE-ProRule" id="PRU00169"/>
    </source>
</evidence>
<sequence>MYLERICRDMLEVFLCDDSESIVKKYKNILLNISKEKYIKLNITTYSSAEQLLFDLEGKDCYADIIFLDILMGKMNGIELAKVLRSRGCKSEIIFLTTSVEYVFDSFDTLPFNYIVKDNVTPRKFEEIFLKAAATIDSKKTDIFVCESGSVVKKIPLDDILFFEVRNRITTVYYGDSFFNFYSSMDKIESSLEKKHFVRTHRSYLVNLRNIDKIEKNNIIMSHGDSVPLSISNAKNVKNIFSKYLTESM</sequence>